<comment type="caution">
    <text evidence="1">The sequence shown here is derived from an EMBL/GenBank/DDBJ whole genome shotgun (WGS) entry which is preliminary data.</text>
</comment>
<dbReference type="AlphaFoldDB" id="A0A8X6YT33"/>
<dbReference type="EMBL" id="BMAV01021697">
    <property type="protein sequence ID" value="GFY75977.1"/>
    <property type="molecule type" value="Genomic_DNA"/>
</dbReference>
<keyword evidence="2" id="KW-1185">Reference proteome</keyword>
<sequence>MTSEQLSIPSEMHISMRSRDVRKVSFPGIPGAQQADDNSVEMRFTSSSKRLKNELVFLNLGITSGSQGLVMILEDDGEVNNNGPSAAHSGGRS</sequence>
<proteinExistence type="predicted"/>
<dbReference type="Proteomes" id="UP000886998">
    <property type="component" value="Unassembled WGS sequence"/>
</dbReference>
<evidence type="ECO:0000313" key="2">
    <source>
        <dbReference type="Proteomes" id="UP000886998"/>
    </source>
</evidence>
<evidence type="ECO:0000313" key="1">
    <source>
        <dbReference type="EMBL" id="GFY75977.1"/>
    </source>
</evidence>
<reference evidence="1" key="1">
    <citation type="submission" date="2020-08" db="EMBL/GenBank/DDBJ databases">
        <title>Multicomponent nature underlies the extraordinary mechanical properties of spider dragline silk.</title>
        <authorList>
            <person name="Kono N."/>
            <person name="Nakamura H."/>
            <person name="Mori M."/>
            <person name="Yoshida Y."/>
            <person name="Ohtoshi R."/>
            <person name="Malay A.D."/>
            <person name="Moran D.A.P."/>
            <person name="Tomita M."/>
            <person name="Numata K."/>
            <person name="Arakawa K."/>
        </authorList>
    </citation>
    <scope>NUCLEOTIDE SEQUENCE</scope>
</reference>
<organism evidence="1 2">
    <name type="scientific">Trichonephila inaurata madagascariensis</name>
    <dbReference type="NCBI Taxonomy" id="2747483"/>
    <lineage>
        <taxon>Eukaryota</taxon>
        <taxon>Metazoa</taxon>
        <taxon>Ecdysozoa</taxon>
        <taxon>Arthropoda</taxon>
        <taxon>Chelicerata</taxon>
        <taxon>Arachnida</taxon>
        <taxon>Araneae</taxon>
        <taxon>Araneomorphae</taxon>
        <taxon>Entelegynae</taxon>
        <taxon>Araneoidea</taxon>
        <taxon>Nephilidae</taxon>
        <taxon>Trichonephila</taxon>
        <taxon>Trichonephila inaurata</taxon>
    </lineage>
</organism>
<protein>
    <submittedName>
        <fullName evidence="1">Uncharacterized protein</fullName>
    </submittedName>
</protein>
<accession>A0A8X6YT33</accession>
<gene>
    <name evidence="1" type="ORF">TNIN_243491</name>
</gene>
<name>A0A8X6YT33_9ARAC</name>